<protein>
    <recommendedName>
        <fullName evidence="4">DUF3551 domain-containing protein</fullName>
    </recommendedName>
</protein>
<keyword evidence="1" id="KW-0732">Signal</keyword>
<dbReference type="OrthoDB" id="8456659at2"/>
<dbReference type="KEGG" id="ptaw:DW352_24025"/>
<dbReference type="RefSeq" id="WP_115693697.1">
    <property type="nucleotide sequence ID" value="NZ_CP031417.1"/>
</dbReference>
<evidence type="ECO:0008006" key="4">
    <source>
        <dbReference type="Google" id="ProtNLM"/>
    </source>
</evidence>
<proteinExistence type="predicted"/>
<gene>
    <name evidence="2" type="ORF">DW352_24025</name>
</gene>
<reference evidence="2 3" key="1">
    <citation type="submission" date="2018-07" db="EMBL/GenBank/DDBJ databases">
        <authorList>
            <person name="Quirk P.G."/>
            <person name="Krulwich T.A."/>
        </authorList>
    </citation>
    <scope>NUCLEOTIDE SEQUENCE [LARGE SCALE GENOMIC DNA]</scope>
    <source>
        <strain evidence="2 3">CC-BB4</strain>
    </source>
</reference>
<dbReference type="Proteomes" id="UP000254889">
    <property type="component" value="Chromosome"/>
</dbReference>
<feature type="signal peptide" evidence="1">
    <location>
        <begin position="1"/>
        <end position="25"/>
    </location>
</feature>
<evidence type="ECO:0000256" key="1">
    <source>
        <dbReference type="SAM" id="SignalP"/>
    </source>
</evidence>
<keyword evidence="3" id="KW-1185">Reference proteome</keyword>
<dbReference type="EMBL" id="CP031417">
    <property type="protein sequence ID" value="AXK83318.1"/>
    <property type="molecule type" value="Genomic_DNA"/>
</dbReference>
<evidence type="ECO:0000313" key="3">
    <source>
        <dbReference type="Proteomes" id="UP000254889"/>
    </source>
</evidence>
<evidence type="ECO:0000313" key="2">
    <source>
        <dbReference type="EMBL" id="AXK83318.1"/>
    </source>
</evidence>
<feature type="chain" id="PRO_5016709128" description="DUF3551 domain-containing protein" evidence="1">
    <location>
        <begin position="26"/>
        <end position="90"/>
    </location>
</feature>
<organism evidence="2 3">
    <name type="scientific">Pseudolabrys taiwanensis</name>
    <dbReference type="NCBI Taxonomy" id="331696"/>
    <lineage>
        <taxon>Bacteria</taxon>
        <taxon>Pseudomonadati</taxon>
        <taxon>Pseudomonadota</taxon>
        <taxon>Alphaproteobacteria</taxon>
        <taxon>Hyphomicrobiales</taxon>
        <taxon>Xanthobacteraceae</taxon>
        <taxon>Pseudolabrys</taxon>
    </lineage>
</organism>
<sequence length="90" mass="9303">MKKTIAVFGLIAGAMVLSSTPPAEAAVYCKYVGYPKGCVAKPGVVLQPMPVVYCKYIGYPKGCVAAPGVVLRPAPRGVNLGGPVNRIGVR</sequence>
<name>A0A346A2C1_9HYPH</name>
<dbReference type="AlphaFoldDB" id="A0A346A2C1"/>
<accession>A0A346A2C1</accession>